<keyword evidence="3" id="KW-1185">Reference proteome</keyword>
<dbReference type="AlphaFoldDB" id="A0A443HQA0"/>
<dbReference type="EMBL" id="RCNU01000008">
    <property type="protein sequence ID" value="RWQ94018.1"/>
    <property type="molecule type" value="Genomic_DNA"/>
</dbReference>
<dbReference type="VEuPathDB" id="FungiDB:C8Q69DRAFT_313158"/>
<evidence type="ECO:0000313" key="2">
    <source>
        <dbReference type="EMBL" id="RWQ94018.1"/>
    </source>
</evidence>
<name>A0A443HQA0_BYSSP</name>
<protein>
    <submittedName>
        <fullName evidence="2">Uncharacterized protein</fullName>
    </submittedName>
</protein>
<feature type="region of interest" description="Disordered" evidence="1">
    <location>
        <begin position="13"/>
        <end position="48"/>
    </location>
</feature>
<dbReference type="Proteomes" id="UP000283841">
    <property type="component" value="Unassembled WGS sequence"/>
</dbReference>
<evidence type="ECO:0000256" key="1">
    <source>
        <dbReference type="SAM" id="MobiDB-lite"/>
    </source>
</evidence>
<reference evidence="2 3" key="1">
    <citation type="journal article" date="2018" name="Front. Microbiol.">
        <title>Genomic and genetic insights into a cosmopolitan fungus, Paecilomyces variotii (Eurotiales).</title>
        <authorList>
            <person name="Urquhart A.S."/>
            <person name="Mondo S.J."/>
            <person name="Makela M.R."/>
            <person name="Hane J.K."/>
            <person name="Wiebenga A."/>
            <person name="He G."/>
            <person name="Mihaltcheva S."/>
            <person name="Pangilinan J."/>
            <person name="Lipzen A."/>
            <person name="Barry K."/>
            <person name="de Vries R.P."/>
            <person name="Grigoriev I.V."/>
            <person name="Idnurm A."/>
        </authorList>
    </citation>
    <scope>NUCLEOTIDE SEQUENCE [LARGE SCALE GENOMIC DNA]</scope>
    <source>
        <strain evidence="2 3">CBS 101075</strain>
    </source>
</reference>
<sequence>MRPNEKEVELAVLQPHRLGSAKSPGSKKPQGTSKSVVIDRMRARPDGAPSKRSRVLWLAALAEETLSSSRDVIRHMIGREYVSLVLFWPQRGEVKSWWRCDLFRGWIVKREKSESGRWRAEERTERDSGLRPYIDANKDQFAAQWPVCSKRMTAKLHYYCYLSCLCFFPSGVEAAHLPLSPPPHLLAPAKRQQRRRGAHPRENIQPPSSPFLALYLSLSLSFFSLSSISPDPTLLILSPASPFAARATSLIGSSCVAEASVRPIISSLPTPSYYYYFRRPGKSTVCSQSRG</sequence>
<comment type="caution">
    <text evidence="2">The sequence shown here is derived from an EMBL/GenBank/DDBJ whole genome shotgun (WGS) entry which is preliminary data.</text>
</comment>
<proteinExistence type="predicted"/>
<organism evidence="2 3">
    <name type="scientific">Byssochlamys spectabilis</name>
    <name type="common">Paecilomyces variotii</name>
    <dbReference type="NCBI Taxonomy" id="264951"/>
    <lineage>
        <taxon>Eukaryota</taxon>
        <taxon>Fungi</taxon>
        <taxon>Dikarya</taxon>
        <taxon>Ascomycota</taxon>
        <taxon>Pezizomycotina</taxon>
        <taxon>Eurotiomycetes</taxon>
        <taxon>Eurotiomycetidae</taxon>
        <taxon>Eurotiales</taxon>
        <taxon>Thermoascaceae</taxon>
        <taxon>Paecilomyces</taxon>
    </lineage>
</organism>
<evidence type="ECO:0000313" key="3">
    <source>
        <dbReference type="Proteomes" id="UP000283841"/>
    </source>
</evidence>
<gene>
    <name evidence="2" type="ORF">C8Q69DRAFT_313158</name>
</gene>
<accession>A0A443HQA0</accession>
<dbReference type="RefSeq" id="XP_028483663.1">
    <property type="nucleotide sequence ID" value="XM_028627276.1"/>
</dbReference>
<dbReference type="GeneID" id="39596553"/>